<evidence type="ECO:0000259" key="2">
    <source>
        <dbReference type="Pfam" id="PF24883"/>
    </source>
</evidence>
<protein>
    <recommendedName>
        <fullName evidence="2">Nephrocystin 3-like N-terminal domain-containing protein</fullName>
    </recommendedName>
</protein>
<dbReference type="PANTHER" id="PTHR10039">
    <property type="entry name" value="AMELOGENIN"/>
    <property type="match status" value="1"/>
</dbReference>
<dbReference type="InterPro" id="IPR027417">
    <property type="entry name" value="P-loop_NTPase"/>
</dbReference>
<dbReference type="InterPro" id="IPR056884">
    <property type="entry name" value="NPHP3-like_N"/>
</dbReference>
<gene>
    <name evidence="3" type="ORF">P280DRAFT_516107</name>
</gene>
<evidence type="ECO:0000313" key="3">
    <source>
        <dbReference type="EMBL" id="KAF2642312.1"/>
    </source>
</evidence>
<organism evidence="3 4">
    <name type="scientific">Massarina eburnea CBS 473.64</name>
    <dbReference type="NCBI Taxonomy" id="1395130"/>
    <lineage>
        <taxon>Eukaryota</taxon>
        <taxon>Fungi</taxon>
        <taxon>Dikarya</taxon>
        <taxon>Ascomycota</taxon>
        <taxon>Pezizomycotina</taxon>
        <taxon>Dothideomycetes</taxon>
        <taxon>Pleosporomycetidae</taxon>
        <taxon>Pleosporales</taxon>
        <taxon>Massarineae</taxon>
        <taxon>Massarinaceae</taxon>
        <taxon>Massarina</taxon>
    </lineage>
</organism>
<keyword evidence="4" id="KW-1185">Reference proteome</keyword>
<dbReference type="Gene3D" id="3.40.50.300">
    <property type="entry name" value="P-loop containing nucleotide triphosphate hydrolases"/>
    <property type="match status" value="1"/>
</dbReference>
<dbReference type="EMBL" id="MU006781">
    <property type="protein sequence ID" value="KAF2642312.1"/>
    <property type="molecule type" value="Genomic_DNA"/>
</dbReference>
<accession>A0A6A6S566</accession>
<dbReference type="OrthoDB" id="448455at2759"/>
<reference evidence="3" key="1">
    <citation type="journal article" date="2020" name="Stud. Mycol.">
        <title>101 Dothideomycetes genomes: a test case for predicting lifestyles and emergence of pathogens.</title>
        <authorList>
            <person name="Haridas S."/>
            <person name="Albert R."/>
            <person name="Binder M."/>
            <person name="Bloem J."/>
            <person name="Labutti K."/>
            <person name="Salamov A."/>
            <person name="Andreopoulos B."/>
            <person name="Baker S."/>
            <person name="Barry K."/>
            <person name="Bills G."/>
            <person name="Bluhm B."/>
            <person name="Cannon C."/>
            <person name="Castanera R."/>
            <person name="Culley D."/>
            <person name="Daum C."/>
            <person name="Ezra D."/>
            <person name="Gonzalez J."/>
            <person name="Henrissat B."/>
            <person name="Kuo A."/>
            <person name="Liang C."/>
            <person name="Lipzen A."/>
            <person name="Lutzoni F."/>
            <person name="Magnuson J."/>
            <person name="Mondo S."/>
            <person name="Nolan M."/>
            <person name="Ohm R."/>
            <person name="Pangilinan J."/>
            <person name="Park H.-J."/>
            <person name="Ramirez L."/>
            <person name="Alfaro M."/>
            <person name="Sun H."/>
            <person name="Tritt A."/>
            <person name="Yoshinaga Y."/>
            <person name="Zwiers L.-H."/>
            <person name="Turgeon B."/>
            <person name="Goodwin S."/>
            <person name="Spatafora J."/>
            <person name="Crous P."/>
            <person name="Grigoriev I."/>
        </authorList>
    </citation>
    <scope>NUCLEOTIDE SEQUENCE</scope>
    <source>
        <strain evidence="3">CBS 473.64</strain>
    </source>
</reference>
<evidence type="ECO:0000256" key="1">
    <source>
        <dbReference type="ARBA" id="ARBA00022737"/>
    </source>
</evidence>
<dbReference type="SUPFAM" id="SSF52540">
    <property type="entry name" value="P-loop containing nucleoside triphosphate hydrolases"/>
    <property type="match status" value="1"/>
</dbReference>
<feature type="domain" description="Nephrocystin 3-like N-terminal" evidence="2">
    <location>
        <begin position="18"/>
        <end position="151"/>
    </location>
</feature>
<dbReference type="AlphaFoldDB" id="A0A6A6S566"/>
<name>A0A6A6S566_9PLEO</name>
<keyword evidence="1" id="KW-0677">Repeat</keyword>
<dbReference type="Proteomes" id="UP000799753">
    <property type="component" value="Unassembled WGS sequence"/>
</dbReference>
<sequence length="258" mass="29322">MDNEAFGMNIESSRLSRSGEWILGEKLYDRWLKRRFPVLWFLGKPGTGKTYLTSRILASIRQGAGLAGYFYIRESMNTQHTLEVILKTIAYQITGLHETYRGHAIAACKVGNNLLAQESIWESLFLKPFTNDKTKPLFVVIDGIDEATPENQPALSRADVEIFIRKRVMEISLLQKMRPRPSKKLKGDITKTLSDSFDGMFMLAKLMLAEVKDMNKPALIRKALAKPSRGLDDIFKRVITQVTDRKNSEIAWALSNPL</sequence>
<proteinExistence type="predicted"/>
<evidence type="ECO:0000313" key="4">
    <source>
        <dbReference type="Proteomes" id="UP000799753"/>
    </source>
</evidence>
<dbReference type="PANTHER" id="PTHR10039:SF17">
    <property type="entry name" value="FUNGAL STAND N-TERMINAL GOODBYE DOMAIN-CONTAINING PROTEIN-RELATED"/>
    <property type="match status" value="1"/>
</dbReference>
<dbReference type="Pfam" id="PF24883">
    <property type="entry name" value="NPHP3_N"/>
    <property type="match status" value="1"/>
</dbReference>